<keyword evidence="3" id="KW-0812">Transmembrane</keyword>
<dbReference type="RefSeq" id="WP_169528743.1">
    <property type="nucleotide sequence ID" value="NZ_JAAMPU010000108.1"/>
</dbReference>
<name>A0A972JHW8_9FLAO</name>
<dbReference type="Gene3D" id="2.130.10.10">
    <property type="entry name" value="YVTN repeat-like/Quinoprotein amine dehydrogenase"/>
    <property type="match status" value="1"/>
</dbReference>
<protein>
    <submittedName>
        <fullName evidence="5">Regulator</fullName>
    </submittedName>
</protein>
<dbReference type="GO" id="GO:0000155">
    <property type="term" value="F:phosphorelay sensor kinase activity"/>
    <property type="evidence" value="ECO:0007669"/>
    <property type="project" value="TreeGrafter"/>
</dbReference>
<dbReference type="InterPro" id="IPR013783">
    <property type="entry name" value="Ig-like_fold"/>
</dbReference>
<dbReference type="Gene3D" id="2.60.40.10">
    <property type="entry name" value="Immunoglobulins"/>
    <property type="match status" value="1"/>
</dbReference>
<organism evidence="5 6">
    <name type="scientific">Flavobacterium silvaticum</name>
    <dbReference type="NCBI Taxonomy" id="1852020"/>
    <lineage>
        <taxon>Bacteria</taxon>
        <taxon>Pseudomonadati</taxon>
        <taxon>Bacteroidota</taxon>
        <taxon>Flavobacteriia</taxon>
        <taxon>Flavobacteriales</taxon>
        <taxon>Flavobacteriaceae</taxon>
        <taxon>Flavobacterium</taxon>
    </lineage>
</organism>
<dbReference type="Pfam" id="PF07495">
    <property type="entry name" value="Y_Y_Y"/>
    <property type="match status" value="1"/>
</dbReference>
<dbReference type="InterPro" id="IPR036388">
    <property type="entry name" value="WH-like_DNA-bd_sf"/>
</dbReference>
<dbReference type="PANTHER" id="PTHR43547:SF2">
    <property type="entry name" value="HYBRID SIGNAL TRANSDUCTION HISTIDINE KINASE C"/>
    <property type="match status" value="1"/>
</dbReference>
<keyword evidence="1" id="KW-0597">Phosphoprotein</keyword>
<dbReference type="Pfam" id="PF00196">
    <property type="entry name" value="GerE"/>
    <property type="match status" value="1"/>
</dbReference>
<proteinExistence type="predicted"/>
<dbReference type="Gene3D" id="1.10.10.10">
    <property type="entry name" value="Winged helix-like DNA-binding domain superfamily/Winged helix DNA-binding domain"/>
    <property type="match status" value="1"/>
</dbReference>
<evidence type="ECO:0000313" key="6">
    <source>
        <dbReference type="Proteomes" id="UP000712080"/>
    </source>
</evidence>
<dbReference type="GO" id="GO:0006355">
    <property type="term" value="P:regulation of DNA-templated transcription"/>
    <property type="evidence" value="ECO:0007669"/>
    <property type="project" value="InterPro"/>
</dbReference>
<keyword evidence="3" id="KW-0472">Membrane</keyword>
<feature type="coiled-coil region" evidence="2">
    <location>
        <begin position="781"/>
        <end position="808"/>
    </location>
</feature>
<comment type="caution">
    <text evidence="5">The sequence shown here is derived from an EMBL/GenBank/DDBJ whole genome shotgun (WGS) entry which is preliminary data.</text>
</comment>
<sequence length="950" mass="108598">MTHFFRISLLLICIGLNAQIKTAGQPVIKNFTKSQYNGGTQSWKIAQSSNGSIYMANNAGLLEFDGSYWHTYPLPSNNGMRALRISNDTIYIGGYNEFGYFKSGANGLLTYTSLSALLPKEEKLLIDNIWKIHSYKGRIIFQSFDRNYVYYKKILKTEDAPGKFQFSFSIGNKLIIQDIETGLFEYTLNGLIPLPNTSKLKSTEIWSALYLDKKSLLLATLDKGLLLYNGNDITEFKSEANDFLKKNSCLGAEFIDKDYIVFNSVLNGVIITDRRGKIIQHINQENGLQNNTVLSSYVDRDKNLWLGLDNGISLIVENTPLTFLGSNYNLSTVYASVIYNKILYVATNQGLFMHKWDDSFFYDPFKLVSGTTGQAWNIEIVNGILLCSHNRGLMKIEGSAATEIIDADGYWGVKPIPDKPGKYIGANYSGFSVLSNAGKTLRLDTKLQGIAKSINTFDVDGTIVWLRKDNILYKCSLSSNLSEFKSIKAIEHLYPKDAGITSLQRINGQLTFQSENRFFTYDLNKQSFGEITSLSSLFSKIPPIRMATQDRFGNIWFSYKESFGLLKKNNTGYEPILSPFSSIRGLLVTDYISVNANTANDILIGLTNGLAHYDSQLNTRHSRPSAIIRSFVTVKDSTAISRLKAGALEPDIPFRNNNVRFTFSSPQFDNLENIEFSYRLNGFEEDWSRWTSATNKEYTNLHEGDYTMELRTRNTFGEISPTCTFSFSVSPPWYRHWLAYVLYLCMLAAAAYFTNHRIQLHIRRNKYFETVEQRRIYLEKEAKIRQDQLELEKQIEQLKNEKLRMRIISKDKELVNNSLQVVKKNKILNGIIHKMKEIDSERLDETARFQLGKVNKSILKEVNADKSWKDLEKHIRNVHFEFLKRLKEKHPAITPRELDLSTYLLMNMSTKEIAEIMNISSGGVELARYRLRKKLELAKNENLTGFLMSI</sequence>
<dbReference type="InterPro" id="IPR000792">
    <property type="entry name" value="Tscrpt_reg_LuxR_C"/>
</dbReference>
<evidence type="ECO:0000256" key="3">
    <source>
        <dbReference type="SAM" id="Phobius"/>
    </source>
</evidence>
<dbReference type="Proteomes" id="UP000712080">
    <property type="component" value="Unassembled WGS sequence"/>
</dbReference>
<evidence type="ECO:0000313" key="5">
    <source>
        <dbReference type="EMBL" id="NMH29666.1"/>
    </source>
</evidence>
<keyword evidence="2" id="KW-0175">Coiled coil</keyword>
<dbReference type="AlphaFoldDB" id="A0A972JHW8"/>
<keyword evidence="6" id="KW-1185">Reference proteome</keyword>
<accession>A0A972JHW8</accession>
<feature type="domain" description="HTH luxR-type" evidence="4">
    <location>
        <begin position="890"/>
        <end position="947"/>
    </location>
</feature>
<evidence type="ECO:0000256" key="2">
    <source>
        <dbReference type="SAM" id="Coils"/>
    </source>
</evidence>
<dbReference type="PANTHER" id="PTHR43547">
    <property type="entry name" value="TWO-COMPONENT HISTIDINE KINASE"/>
    <property type="match status" value="1"/>
</dbReference>
<dbReference type="SMART" id="SM00421">
    <property type="entry name" value="HTH_LUXR"/>
    <property type="match status" value="1"/>
</dbReference>
<gene>
    <name evidence="5" type="ORF">G6047_16625</name>
</gene>
<dbReference type="GO" id="GO:0003677">
    <property type="term" value="F:DNA binding"/>
    <property type="evidence" value="ECO:0007669"/>
    <property type="project" value="InterPro"/>
</dbReference>
<evidence type="ECO:0000259" key="4">
    <source>
        <dbReference type="SMART" id="SM00421"/>
    </source>
</evidence>
<dbReference type="InterPro" id="IPR016032">
    <property type="entry name" value="Sig_transdc_resp-reg_C-effctor"/>
</dbReference>
<dbReference type="SUPFAM" id="SSF46894">
    <property type="entry name" value="C-terminal effector domain of the bipartite response regulators"/>
    <property type="match status" value="1"/>
</dbReference>
<evidence type="ECO:0000256" key="1">
    <source>
        <dbReference type="ARBA" id="ARBA00022553"/>
    </source>
</evidence>
<feature type="transmembrane region" description="Helical" evidence="3">
    <location>
        <begin position="737"/>
        <end position="754"/>
    </location>
</feature>
<keyword evidence="3" id="KW-1133">Transmembrane helix</keyword>
<dbReference type="InterPro" id="IPR011123">
    <property type="entry name" value="Y_Y_Y"/>
</dbReference>
<reference evidence="5" key="1">
    <citation type="submission" date="2020-02" db="EMBL/GenBank/DDBJ databases">
        <title>Flavobacterium sp. genome.</title>
        <authorList>
            <person name="Jung H.S."/>
            <person name="Baek J.H."/>
            <person name="Jeon C.O."/>
        </authorList>
    </citation>
    <scope>NUCLEOTIDE SEQUENCE</scope>
    <source>
        <strain evidence="5">SE-s28</strain>
    </source>
</reference>
<dbReference type="InterPro" id="IPR015943">
    <property type="entry name" value="WD40/YVTN_repeat-like_dom_sf"/>
</dbReference>
<dbReference type="EMBL" id="JAAMPU010000108">
    <property type="protein sequence ID" value="NMH29666.1"/>
    <property type="molecule type" value="Genomic_DNA"/>
</dbReference>